<dbReference type="PANTHER" id="PTHR48051:SF46">
    <property type="entry name" value="LEUCINE RICH REPEAT-CONTAINING DOMAIN PROTEIN"/>
    <property type="match status" value="1"/>
</dbReference>
<dbReference type="InterPro" id="IPR003591">
    <property type="entry name" value="Leu-rich_rpt_typical-subtyp"/>
</dbReference>
<accession>A0ABP0F1M3</accession>
<keyword evidence="4" id="KW-1185">Reference proteome</keyword>
<dbReference type="InterPro" id="IPR050216">
    <property type="entry name" value="LRR_domain-containing"/>
</dbReference>
<dbReference type="Pfam" id="PF13855">
    <property type="entry name" value="LRR_8"/>
    <property type="match status" value="1"/>
</dbReference>
<dbReference type="SMART" id="SM00369">
    <property type="entry name" value="LRR_TYP"/>
    <property type="match status" value="5"/>
</dbReference>
<evidence type="ECO:0000313" key="3">
    <source>
        <dbReference type="EMBL" id="CAK8673604.1"/>
    </source>
</evidence>
<keyword evidence="2" id="KW-0677">Repeat</keyword>
<dbReference type="Pfam" id="PF00560">
    <property type="entry name" value="LRR_1"/>
    <property type="match status" value="1"/>
</dbReference>
<dbReference type="InterPro" id="IPR032675">
    <property type="entry name" value="LRR_dom_sf"/>
</dbReference>
<dbReference type="Proteomes" id="UP001642483">
    <property type="component" value="Unassembled WGS sequence"/>
</dbReference>
<dbReference type="Gene3D" id="3.80.10.10">
    <property type="entry name" value="Ribonuclease Inhibitor"/>
    <property type="match status" value="1"/>
</dbReference>
<dbReference type="InterPro" id="IPR001611">
    <property type="entry name" value="Leu-rich_rpt"/>
</dbReference>
<dbReference type="EMBL" id="CAWYQH010000002">
    <property type="protein sequence ID" value="CAK8673604.1"/>
    <property type="molecule type" value="Genomic_DNA"/>
</dbReference>
<organism evidence="3 4">
    <name type="scientific">Clavelina lepadiformis</name>
    <name type="common">Light-bulb sea squirt</name>
    <name type="synonym">Ascidia lepadiformis</name>
    <dbReference type="NCBI Taxonomy" id="159417"/>
    <lineage>
        <taxon>Eukaryota</taxon>
        <taxon>Metazoa</taxon>
        <taxon>Chordata</taxon>
        <taxon>Tunicata</taxon>
        <taxon>Ascidiacea</taxon>
        <taxon>Aplousobranchia</taxon>
        <taxon>Clavelinidae</taxon>
        <taxon>Clavelina</taxon>
    </lineage>
</organism>
<name>A0ABP0F1M3_CLALP</name>
<keyword evidence="1" id="KW-0433">Leucine-rich repeat</keyword>
<dbReference type="PANTHER" id="PTHR48051">
    <property type="match status" value="1"/>
</dbReference>
<evidence type="ECO:0000256" key="1">
    <source>
        <dbReference type="ARBA" id="ARBA00022614"/>
    </source>
</evidence>
<dbReference type="SMART" id="SM00364">
    <property type="entry name" value="LRR_BAC"/>
    <property type="match status" value="3"/>
</dbReference>
<dbReference type="PROSITE" id="PS51450">
    <property type="entry name" value="LRR"/>
    <property type="match status" value="3"/>
</dbReference>
<protein>
    <submittedName>
        <fullName evidence="3">Uncharacterized protein</fullName>
    </submittedName>
</protein>
<reference evidence="3 4" key="1">
    <citation type="submission" date="2024-02" db="EMBL/GenBank/DDBJ databases">
        <authorList>
            <person name="Daric V."/>
            <person name="Darras S."/>
        </authorList>
    </citation>
    <scope>NUCLEOTIDE SEQUENCE [LARGE SCALE GENOMIC DNA]</scope>
</reference>
<evidence type="ECO:0000313" key="4">
    <source>
        <dbReference type="Proteomes" id="UP001642483"/>
    </source>
</evidence>
<sequence length="250" mass="28511">MGDANPLLHHCMENILLNGSVNLNIDKDPRKCRAIFRELSGVLNKKLILDSVKSIVLPTNNFTSEEEDIILCIVFMKNVEVCTLCGGRRGSDGKAKQGGLQNLPRNFGSLTQITHLDLSFNIFTNMPECLFVLENLNTLNLDFNHIKTIPPEIHKLSNLEELYFRRNNLSSINVKISCLQCLKILNISSNQLNELPNVFHLMKSLRSLDFSNNRIGQLPENLFCSDSLDTIRAGHNYKHCHQDYVTQMWR</sequence>
<proteinExistence type="predicted"/>
<comment type="caution">
    <text evidence="3">The sequence shown here is derived from an EMBL/GenBank/DDBJ whole genome shotgun (WGS) entry which is preliminary data.</text>
</comment>
<gene>
    <name evidence="3" type="ORF">CVLEPA_LOCUS3377</name>
</gene>
<evidence type="ECO:0000256" key="2">
    <source>
        <dbReference type="ARBA" id="ARBA00022737"/>
    </source>
</evidence>
<dbReference type="SUPFAM" id="SSF52058">
    <property type="entry name" value="L domain-like"/>
    <property type="match status" value="1"/>
</dbReference>